<name>A0A172Z9Y6_9PSED</name>
<dbReference type="PATRIC" id="fig|219572.3.peg.6197"/>
<dbReference type="EMBL" id="CP015602">
    <property type="protein sequence ID" value="ANF89325.1"/>
    <property type="molecule type" value="Genomic_DNA"/>
</dbReference>
<dbReference type="KEGG" id="panr:A7J50_6037"/>
<dbReference type="AlphaFoldDB" id="A0A172Z9Y6"/>
<evidence type="ECO:0000313" key="2">
    <source>
        <dbReference type="Proteomes" id="UP000077829"/>
    </source>
</evidence>
<evidence type="ECO:0000313" key="1">
    <source>
        <dbReference type="EMBL" id="ANF89325.1"/>
    </source>
</evidence>
<gene>
    <name evidence="1" type="ORF">A7J50_6037</name>
</gene>
<accession>A0A172Z9Y6</accession>
<geneLocation type="plasmid" evidence="2">
    <name>pp27494_2</name>
</geneLocation>
<protein>
    <submittedName>
        <fullName evidence="1">Uncharacterized protein</fullName>
    </submittedName>
</protein>
<sequence length="67" mass="7759">MICNFKAPDGEDWRAIRLDMLLDAELNYRISTEAGERKISKRKVIEEILFKNFDIEFAPSDDGSAQH</sequence>
<keyword evidence="1" id="KW-0614">Plasmid</keyword>
<dbReference type="Proteomes" id="UP000077829">
    <property type="component" value="Plasmid pP27494_2"/>
</dbReference>
<organism evidence="1 2">
    <name type="scientific">Pseudomonas antarctica</name>
    <dbReference type="NCBI Taxonomy" id="219572"/>
    <lineage>
        <taxon>Bacteria</taxon>
        <taxon>Pseudomonadati</taxon>
        <taxon>Pseudomonadota</taxon>
        <taxon>Gammaproteobacteria</taxon>
        <taxon>Pseudomonadales</taxon>
        <taxon>Pseudomonadaceae</taxon>
        <taxon>Pseudomonas</taxon>
    </lineage>
</organism>
<proteinExistence type="predicted"/>
<reference evidence="1 2" key="1">
    <citation type="submission" date="2016-05" db="EMBL/GenBank/DDBJ databases">
        <title>Complete genome sequence of Pseudomonas antarctica PAMC 27494.</title>
        <authorList>
            <person name="Lee J."/>
        </authorList>
    </citation>
    <scope>NUCLEOTIDE SEQUENCE [LARGE SCALE GENOMIC DNA]</scope>
    <source>
        <strain evidence="1 2">PAMC 27494</strain>
        <plasmid evidence="2">Plasmid pp27494_2</plasmid>
    </source>
</reference>